<feature type="compositionally biased region" description="Basic residues" evidence="1">
    <location>
        <begin position="53"/>
        <end position="62"/>
    </location>
</feature>
<name>A0A4E0RZV9_FASHE</name>
<dbReference type="Proteomes" id="UP000230066">
    <property type="component" value="Unassembled WGS sequence"/>
</dbReference>
<evidence type="ECO:0000256" key="2">
    <source>
        <dbReference type="SAM" id="SignalP"/>
    </source>
</evidence>
<comment type="caution">
    <text evidence="3">The sequence shown here is derived from an EMBL/GenBank/DDBJ whole genome shotgun (WGS) entry which is preliminary data.</text>
</comment>
<protein>
    <submittedName>
        <fullName evidence="3">Uncharacterized protein</fullName>
    </submittedName>
</protein>
<proteinExistence type="predicted"/>
<evidence type="ECO:0000313" key="3">
    <source>
        <dbReference type="EMBL" id="THD22960.1"/>
    </source>
</evidence>
<sequence>MDYAAVALLALLDFADSTSNTNTTAAEDHPPLQPLSAATTQSTPASDSPTHPHASRQRRVARSRVWDDFLTTRSPIDLSGGDRPSVGSSTELVTHETVVPTESSQSVPQTNASETTRGGEDTEESMRLSDAD</sequence>
<accession>A0A4E0RZV9</accession>
<evidence type="ECO:0000256" key="1">
    <source>
        <dbReference type="SAM" id="MobiDB-lite"/>
    </source>
</evidence>
<dbReference type="EMBL" id="JXXN02002422">
    <property type="protein sequence ID" value="THD22960.1"/>
    <property type="molecule type" value="Genomic_DNA"/>
</dbReference>
<feature type="signal peptide" evidence="2">
    <location>
        <begin position="1"/>
        <end position="17"/>
    </location>
</feature>
<feature type="region of interest" description="Disordered" evidence="1">
    <location>
        <begin position="19"/>
        <end position="132"/>
    </location>
</feature>
<organism evidence="3 4">
    <name type="scientific">Fasciola hepatica</name>
    <name type="common">Liver fluke</name>
    <dbReference type="NCBI Taxonomy" id="6192"/>
    <lineage>
        <taxon>Eukaryota</taxon>
        <taxon>Metazoa</taxon>
        <taxon>Spiralia</taxon>
        <taxon>Lophotrochozoa</taxon>
        <taxon>Platyhelminthes</taxon>
        <taxon>Trematoda</taxon>
        <taxon>Digenea</taxon>
        <taxon>Plagiorchiida</taxon>
        <taxon>Echinostomata</taxon>
        <taxon>Echinostomatoidea</taxon>
        <taxon>Fasciolidae</taxon>
        <taxon>Fasciola</taxon>
    </lineage>
</organism>
<feature type="chain" id="PRO_5020022770" evidence="2">
    <location>
        <begin position="18"/>
        <end position="132"/>
    </location>
</feature>
<keyword evidence="2" id="KW-0732">Signal</keyword>
<feature type="compositionally biased region" description="Polar residues" evidence="1">
    <location>
        <begin position="100"/>
        <end position="116"/>
    </location>
</feature>
<dbReference type="AlphaFoldDB" id="A0A4E0RZV9"/>
<keyword evidence="4" id="KW-1185">Reference proteome</keyword>
<feature type="compositionally biased region" description="Basic and acidic residues" evidence="1">
    <location>
        <begin position="117"/>
        <end position="132"/>
    </location>
</feature>
<evidence type="ECO:0000313" key="4">
    <source>
        <dbReference type="Proteomes" id="UP000230066"/>
    </source>
</evidence>
<gene>
    <name evidence="3" type="ORF">D915_005983</name>
</gene>
<feature type="compositionally biased region" description="Polar residues" evidence="1">
    <location>
        <begin position="36"/>
        <end position="49"/>
    </location>
</feature>
<reference evidence="3" key="1">
    <citation type="submission" date="2019-03" db="EMBL/GenBank/DDBJ databases">
        <title>Improved annotation for the trematode Fasciola hepatica.</title>
        <authorList>
            <person name="Choi Y.-J."/>
            <person name="Martin J."/>
            <person name="Mitreva M."/>
        </authorList>
    </citation>
    <scope>NUCLEOTIDE SEQUENCE [LARGE SCALE GENOMIC DNA]</scope>
</reference>